<feature type="domain" description="Putative restriction endonuclease" evidence="1">
    <location>
        <begin position="17"/>
        <end position="187"/>
    </location>
</feature>
<name>A0A951U3M8_9CYAN</name>
<comment type="caution">
    <text evidence="2">The sequence shown here is derived from an EMBL/GenBank/DDBJ whole genome shotgun (WGS) entry which is preliminary data.</text>
</comment>
<dbReference type="InterPro" id="IPR011335">
    <property type="entry name" value="Restrct_endonuc-II-like"/>
</dbReference>
<protein>
    <submittedName>
        <fullName evidence="2">Uma2 family endonuclease</fullName>
    </submittedName>
</protein>
<evidence type="ECO:0000313" key="3">
    <source>
        <dbReference type="Proteomes" id="UP000707356"/>
    </source>
</evidence>
<evidence type="ECO:0000313" key="2">
    <source>
        <dbReference type="EMBL" id="MBW4464834.1"/>
    </source>
</evidence>
<reference evidence="2" key="1">
    <citation type="submission" date="2021-05" db="EMBL/GenBank/DDBJ databases">
        <authorList>
            <person name="Pietrasiak N."/>
            <person name="Ward R."/>
            <person name="Stajich J.E."/>
            <person name="Kurbessoian T."/>
        </authorList>
    </citation>
    <scope>NUCLEOTIDE SEQUENCE</scope>
    <source>
        <strain evidence="2">GSE-TBD4-15B</strain>
    </source>
</reference>
<dbReference type="PANTHER" id="PTHR34107:SF6">
    <property type="entry name" value="SLR0981 PROTEIN"/>
    <property type="match status" value="1"/>
</dbReference>
<dbReference type="GO" id="GO:0004519">
    <property type="term" value="F:endonuclease activity"/>
    <property type="evidence" value="ECO:0007669"/>
    <property type="project" value="UniProtKB-KW"/>
</dbReference>
<accession>A0A951U3M8</accession>
<reference evidence="2" key="2">
    <citation type="journal article" date="2022" name="Microbiol. Resour. Announc.">
        <title>Metagenome Sequencing to Explore Phylogenomics of Terrestrial Cyanobacteria.</title>
        <authorList>
            <person name="Ward R.D."/>
            <person name="Stajich J.E."/>
            <person name="Johansen J.R."/>
            <person name="Huntemann M."/>
            <person name="Clum A."/>
            <person name="Foster B."/>
            <person name="Foster B."/>
            <person name="Roux S."/>
            <person name="Palaniappan K."/>
            <person name="Varghese N."/>
            <person name="Mukherjee S."/>
            <person name="Reddy T.B.K."/>
            <person name="Daum C."/>
            <person name="Copeland A."/>
            <person name="Chen I.A."/>
            <person name="Ivanova N.N."/>
            <person name="Kyrpides N.C."/>
            <person name="Shapiro N."/>
            <person name="Eloe-Fadrosh E.A."/>
            <person name="Pietrasiak N."/>
        </authorList>
    </citation>
    <scope>NUCLEOTIDE SEQUENCE</scope>
    <source>
        <strain evidence="2">GSE-TBD4-15B</strain>
    </source>
</reference>
<keyword evidence="2" id="KW-0255">Endonuclease</keyword>
<dbReference type="SUPFAM" id="SSF52980">
    <property type="entry name" value="Restriction endonuclease-like"/>
    <property type="match status" value="1"/>
</dbReference>
<dbReference type="EMBL" id="JAHHHV010000022">
    <property type="protein sequence ID" value="MBW4464834.1"/>
    <property type="molecule type" value="Genomic_DNA"/>
</dbReference>
<organism evidence="2 3">
    <name type="scientific">Pegethrix bostrychoides GSE-TBD4-15B</name>
    <dbReference type="NCBI Taxonomy" id="2839662"/>
    <lineage>
        <taxon>Bacteria</taxon>
        <taxon>Bacillati</taxon>
        <taxon>Cyanobacteriota</taxon>
        <taxon>Cyanophyceae</taxon>
        <taxon>Oculatellales</taxon>
        <taxon>Oculatellaceae</taxon>
        <taxon>Pegethrix</taxon>
    </lineage>
</organism>
<dbReference type="PANTHER" id="PTHR34107">
    <property type="entry name" value="SLL0198 PROTEIN-RELATED"/>
    <property type="match status" value="1"/>
</dbReference>
<keyword evidence="2" id="KW-0378">Hydrolase</keyword>
<proteinExistence type="predicted"/>
<dbReference type="Proteomes" id="UP000707356">
    <property type="component" value="Unassembled WGS sequence"/>
</dbReference>
<sequence>MTTILNLEPITRLTRTQFYQLCLANPDLPMERGPHGDLIIMTPMGGEGGRREANLIVDVSIWNRQTNLGIVFSSQTVFSLPGGGDRSPDVAWVQLERWQSLSLEERQGFPPICPDFVIELRSRSDRLKPLQEKMQEYIDCGLKLGWLINPQDQQVEIYRTGQVKAIEALPMKLSGEAVLPGFELQMERFGDAP</sequence>
<evidence type="ECO:0000259" key="1">
    <source>
        <dbReference type="Pfam" id="PF05685"/>
    </source>
</evidence>
<dbReference type="CDD" id="cd06260">
    <property type="entry name" value="DUF820-like"/>
    <property type="match status" value="1"/>
</dbReference>
<dbReference type="Pfam" id="PF05685">
    <property type="entry name" value="Uma2"/>
    <property type="match status" value="1"/>
</dbReference>
<dbReference type="AlphaFoldDB" id="A0A951U3M8"/>
<dbReference type="InterPro" id="IPR012296">
    <property type="entry name" value="Nuclease_put_TT1808"/>
</dbReference>
<gene>
    <name evidence="2" type="ORF">KME07_05255</name>
</gene>
<dbReference type="Gene3D" id="3.90.1570.10">
    <property type="entry name" value="tt1808, chain A"/>
    <property type="match status" value="1"/>
</dbReference>
<keyword evidence="2" id="KW-0540">Nuclease</keyword>
<dbReference type="InterPro" id="IPR008538">
    <property type="entry name" value="Uma2"/>
</dbReference>